<evidence type="ECO:0000313" key="3">
    <source>
        <dbReference type="Proteomes" id="UP001497623"/>
    </source>
</evidence>
<name>A0AAV2RT00_MEGNR</name>
<dbReference type="Proteomes" id="UP001497623">
    <property type="component" value="Unassembled WGS sequence"/>
</dbReference>
<feature type="region of interest" description="Disordered" evidence="1">
    <location>
        <begin position="1"/>
        <end position="95"/>
    </location>
</feature>
<evidence type="ECO:0000256" key="1">
    <source>
        <dbReference type="SAM" id="MobiDB-lite"/>
    </source>
</evidence>
<feature type="compositionally biased region" description="Basic residues" evidence="1">
    <location>
        <begin position="174"/>
        <end position="188"/>
    </location>
</feature>
<organism evidence="2 3">
    <name type="scientific">Meganyctiphanes norvegica</name>
    <name type="common">Northern krill</name>
    <name type="synonym">Thysanopoda norvegica</name>
    <dbReference type="NCBI Taxonomy" id="48144"/>
    <lineage>
        <taxon>Eukaryota</taxon>
        <taxon>Metazoa</taxon>
        <taxon>Ecdysozoa</taxon>
        <taxon>Arthropoda</taxon>
        <taxon>Crustacea</taxon>
        <taxon>Multicrustacea</taxon>
        <taxon>Malacostraca</taxon>
        <taxon>Eumalacostraca</taxon>
        <taxon>Eucarida</taxon>
        <taxon>Euphausiacea</taxon>
        <taxon>Euphausiidae</taxon>
        <taxon>Meganyctiphanes</taxon>
    </lineage>
</organism>
<protein>
    <submittedName>
        <fullName evidence="2">Uncharacterized protein</fullName>
    </submittedName>
</protein>
<feature type="compositionally biased region" description="Basic and acidic residues" evidence="1">
    <location>
        <begin position="22"/>
        <end position="31"/>
    </location>
</feature>
<feature type="compositionally biased region" description="Low complexity" evidence="1">
    <location>
        <begin position="56"/>
        <end position="95"/>
    </location>
</feature>
<comment type="caution">
    <text evidence="2">The sequence shown here is derived from an EMBL/GenBank/DDBJ whole genome shotgun (WGS) entry which is preliminary data.</text>
</comment>
<feature type="region of interest" description="Disordered" evidence="1">
    <location>
        <begin position="167"/>
        <end position="192"/>
    </location>
</feature>
<feature type="compositionally biased region" description="Polar residues" evidence="1">
    <location>
        <begin position="32"/>
        <end position="46"/>
    </location>
</feature>
<gene>
    <name evidence="2" type="ORF">MNOR_LOCUS27220</name>
</gene>
<reference evidence="2 3" key="1">
    <citation type="submission" date="2024-05" db="EMBL/GenBank/DDBJ databases">
        <authorList>
            <person name="Wallberg A."/>
        </authorList>
    </citation>
    <scope>NUCLEOTIDE SEQUENCE [LARGE SCALE GENOMIC DNA]</scope>
</reference>
<sequence length="254" mass="28389">NNNTSRGSDRRKTRSINLDDVDISKLNKLESDSPTVLSTLSSSISDETPESHSRSKNNSESSNRSSILRSSSRQSNKSSSRPSSADISSMSNISSSKCNEIQENNCVDDSIQNNVVCDNENDSVDSEDMVTVVPLKSHKINQSPENISSIKEGNINQSQVKNENVENKISGSGHSKHHRHSHRPRHRSVSLQTHVIKSTSKQSQTDKNKENLSEEQLLENYRKELSAQEERYQKQVDGLTIKLTAKQEEVSNLQ</sequence>
<accession>A0AAV2RT00</accession>
<dbReference type="EMBL" id="CAXKWB010028263">
    <property type="protein sequence ID" value="CAL4133559.1"/>
    <property type="molecule type" value="Genomic_DNA"/>
</dbReference>
<feature type="non-terminal residue" evidence="2">
    <location>
        <position position="1"/>
    </location>
</feature>
<proteinExistence type="predicted"/>
<feature type="region of interest" description="Disordered" evidence="1">
    <location>
        <begin position="197"/>
        <end position="216"/>
    </location>
</feature>
<keyword evidence="3" id="KW-1185">Reference proteome</keyword>
<evidence type="ECO:0000313" key="2">
    <source>
        <dbReference type="EMBL" id="CAL4133559.1"/>
    </source>
</evidence>
<dbReference type="AlphaFoldDB" id="A0AAV2RT00"/>
<feature type="non-terminal residue" evidence="2">
    <location>
        <position position="254"/>
    </location>
</feature>